<dbReference type="GO" id="GO:0003700">
    <property type="term" value="F:DNA-binding transcription factor activity"/>
    <property type="evidence" value="ECO:0007669"/>
    <property type="project" value="InterPro"/>
</dbReference>
<dbReference type="Proteomes" id="UP000295215">
    <property type="component" value="Unassembled WGS sequence"/>
</dbReference>
<dbReference type="InterPro" id="IPR009057">
    <property type="entry name" value="Homeodomain-like_sf"/>
</dbReference>
<proteinExistence type="predicted"/>
<keyword evidence="2" id="KW-0238">DNA-binding</keyword>
<evidence type="ECO:0000256" key="1">
    <source>
        <dbReference type="ARBA" id="ARBA00023015"/>
    </source>
</evidence>
<dbReference type="AlphaFoldDB" id="A0A4V3E965"/>
<keyword evidence="6" id="KW-1185">Reference proteome</keyword>
<protein>
    <submittedName>
        <fullName evidence="5">AraC family transcriptional regulator</fullName>
    </submittedName>
</protein>
<gene>
    <name evidence="5" type="ORF">C8P70_10471</name>
</gene>
<keyword evidence="1" id="KW-0805">Transcription regulation</keyword>
<evidence type="ECO:0000259" key="4">
    <source>
        <dbReference type="PROSITE" id="PS01124"/>
    </source>
</evidence>
<evidence type="ECO:0000256" key="2">
    <source>
        <dbReference type="ARBA" id="ARBA00023125"/>
    </source>
</evidence>
<dbReference type="PANTHER" id="PTHR43280:SF32">
    <property type="entry name" value="TRANSCRIPTIONAL REGULATORY PROTEIN"/>
    <property type="match status" value="1"/>
</dbReference>
<feature type="domain" description="HTH araC/xylS-type" evidence="4">
    <location>
        <begin position="180"/>
        <end position="286"/>
    </location>
</feature>
<dbReference type="SUPFAM" id="SSF46689">
    <property type="entry name" value="Homeodomain-like"/>
    <property type="match status" value="1"/>
</dbReference>
<dbReference type="SMART" id="SM00342">
    <property type="entry name" value="HTH_ARAC"/>
    <property type="match status" value="1"/>
</dbReference>
<dbReference type="GO" id="GO:0043565">
    <property type="term" value="F:sequence-specific DNA binding"/>
    <property type="evidence" value="ECO:0007669"/>
    <property type="project" value="InterPro"/>
</dbReference>
<keyword evidence="3" id="KW-0804">Transcription</keyword>
<evidence type="ECO:0000313" key="5">
    <source>
        <dbReference type="EMBL" id="TDS64354.1"/>
    </source>
</evidence>
<comment type="caution">
    <text evidence="5">The sequence shown here is derived from an EMBL/GenBank/DDBJ whole genome shotgun (WGS) entry which is preliminary data.</text>
</comment>
<reference evidence="5 6" key="1">
    <citation type="submission" date="2019-03" db="EMBL/GenBank/DDBJ databases">
        <title>Genomic Encyclopedia of Archaeal and Bacterial Type Strains, Phase II (KMG-II): from individual species to whole genera.</title>
        <authorList>
            <person name="Goeker M."/>
        </authorList>
    </citation>
    <scope>NUCLEOTIDE SEQUENCE [LARGE SCALE GENOMIC DNA]</scope>
    <source>
        <strain evidence="5 6">DSM 28213</strain>
    </source>
</reference>
<dbReference type="PANTHER" id="PTHR43280">
    <property type="entry name" value="ARAC-FAMILY TRANSCRIPTIONAL REGULATOR"/>
    <property type="match status" value="1"/>
</dbReference>
<dbReference type="InterPro" id="IPR020449">
    <property type="entry name" value="Tscrpt_reg_AraC-type_HTH"/>
</dbReference>
<dbReference type="InterPro" id="IPR018060">
    <property type="entry name" value="HTH_AraC"/>
</dbReference>
<evidence type="ECO:0000256" key="3">
    <source>
        <dbReference type="ARBA" id="ARBA00023163"/>
    </source>
</evidence>
<dbReference type="OrthoDB" id="646090at2"/>
<evidence type="ECO:0000313" key="6">
    <source>
        <dbReference type="Proteomes" id="UP000295215"/>
    </source>
</evidence>
<name>A0A4V3E965_9FLAO</name>
<dbReference type="Gene3D" id="1.10.10.60">
    <property type="entry name" value="Homeodomain-like"/>
    <property type="match status" value="1"/>
</dbReference>
<dbReference type="EMBL" id="SOAG01000004">
    <property type="protein sequence ID" value="TDS64354.1"/>
    <property type="molecule type" value="Genomic_DNA"/>
</dbReference>
<dbReference type="RefSeq" id="WP_133711804.1">
    <property type="nucleotide sequence ID" value="NZ_SOAG01000004.1"/>
</dbReference>
<dbReference type="PROSITE" id="PS01124">
    <property type="entry name" value="HTH_ARAC_FAMILY_2"/>
    <property type="match status" value="1"/>
</dbReference>
<organism evidence="5 6">
    <name type="scientific">Myroides indicus</name>
    <dbReference type="NCBI Taxonomy" id="1323422"/>
    <lineage>
        <taxon>Bacteria</taxon>
        <taxon>Pseudomonadati</taxon>
        <taxon>Bacteroidota</taxon>
        <taxon>Flavobacteriia</taxon>
        <taxon>Flavobacteriales</taxon>
        <taxon>Flavobacteriaceae</taxon>
        <taxon>Myroides</taxon>
    </lineage>
</organism>
<sequence length="287" mass="33441">MKNIKWETLDRLKNSFSELDSHDRYIYMPVINLAYYPAEPYRCNYYGIGVLQEGEIIFHIDLKEYHIQAPAIIFADTTSIKRWDKTRRSYEMETILFSEDFLQDKLVENNVLTAFSDLSNLGGFVSELSDEEFDNFKTIFRIIEHANQIATSHHVEVVRGMVYSMINEIAYLYEKYGNKTKALNTIDLRFRQAVAHYCKTERSVTFYAAHLHLHPKYLSQVVSAETGLTASEWIQNQVVLEAKILLQDSSLSINSIAENMNFPDASTFGKYFKRYEGITPKQYRNTL</sequence>
<dbReference type="PRINTS" id="PR00032">
    <property type="entry name" value="HTHARAC"/>
</dbReference>
<dbReference type="Pfam" id="PF12833">
    <property type="entry name" value="HTH_18"/>
    <property type="match status" value="1"/>
</dbReference>
<accession>A0A4V3E965</accession>